<reference evidence="2" key="1">
    <citation type="submission" date="2020-11" db="EMBL/GenBank/DDBJ databases">
        <authorList>
            <person name="Tran Van P."/>
        </authorList>
    </citation>
    <scope>NUCLEOTIDE SEQUENCE</scope>
</reference>
<dbReference type="InterPro" id="IPR039635">
    <property type="entry name" value="ERMARD"/>
</dbReference>
<keyword evidence="3" id="KW-1185">Reference proteome</keyword>
<organism evidence="2">
    <name type="scientific">Darwinula stevensoni</name>
    <dbReference type="NCBI Taxonomy" id="69355"/>
    <lineage>
        <taxon>Eukaryota</taxon>
        <taxon>Metazoa</taxon>
        <taxon>Ecdysozoa</taxon>
        <taxon>Arthropoda</taxon>
        <taxon>Crustacea</taxon>
        <taxon>Oligostraca</taxon>
        <taxon>Ostracoda</taxon>
        <taxon>Podocopa</taxon>
        <taxon>Podocopida</taxon>
        <taxon>Darwinulocopina</taxon>
        <taxon>Darwinuloidea</taxon>
        <taxon>Darwinulidae</taxon>
        <taxon>Darwinula</taxon>
    </lineage>
</organism>
<dbReference type="EMBL" id="CAJPEV010000566">
    <property type="protein sequence ID" value="CAG0886512.1"/>
    <property type="molecule type" value="Genomic_DNA"/>
</dbReference>
<dbReference type="EMBL" id="LR900083">
    <property type="protein sequence ID" value="CAD7244120.1"/>
    <property type="molecule type" value="Genomic_DNA"/>
</dbReference>
<dbReference type="OrthoDB" id="49386at2759"/>
<dbReference type="AlphaFoldDB" id="A0A7R9A5H7"/>
<dbReference type="PANTHER" id="PTHR31701:SF2">
    <property type="entry name" value="ENDOPLASMIC RETICULUM MEMBRANE-ASSOCIATED RNA DEGRADATION PROTEIN"/>
    <property type="match status" value="1"/>
</dbReference>
<proteinExistence type="predicted"/>
<protein>
    <recommendedName>
        <fullName evidence="1">DUF4209 domain-containing protein</fullName>
    </recommendedName>
</protein>
<evidence type="ECO:0000313" key="2">
    <source>
        <dbReference type="EMBL" id="CAD7244120.1"/>
    </source>
</evidence>
<dbReference type="InterPro" id="IPR025209">
    <property type="entry name" value="DUF4209"/>
</dbReference>
<dbReference type="Pfam" id="PF13910">
    <property type="entry name" value="DUF4209"/>
    <property type="match status" value="1"/>
</dbReference>
<name>A0A7R9A5H7_9CRUS</name>
<dbReference type="Proteomes" id="UP000677054">
    <property type="component" value="Unassembled WGS sequence"/>
</dbReference>
<accession>A0A7R9A5H7</accession>
<gene>
    <name evidence="2" type="ORF">DSTB1V02_LOCUS4022</name>
</gene>
<dbReference type="PANTHER" id="PTHR31701">
    <property type="entry name" value="ENDOPLASMIC RETICULUM MEMBRANE-ASSOCIATED RNA DEGRADATION PROTEIN"/>
    <property type="match status" value="1"/>
</dbReference>
<evidence type="ECO:0000313" key="3">
    <source>
        <dbReference type="Proteomes" id="UP000677054"/>
    </source>
</evidence>
<sequence length="363" mass="40750">MDAIVEGEPGTGIRTNIVLPISLLSPPVKEMMTVIMKISIPSSSASSGEERDWYLQKLGALAEVSSAYIDRVKSFNDEEFSDCVAWTGKESTHILLQCRRDAQTGGVQSLLSLLLVSSHLERALGNVYWQMDRSVPIHMRDLLSSPHLKAIFEPDLMEMLQVLVGPPVSLNLRNLVWHGFLSPSEAYPVLPLLLIHAIMELGSSLQRHTDINIIPRPPAVVSSEIPSCPTLDLQVYLKDILSSPYVMSEMKCIWLAACEYALSQRYGESIILLLPQLECSLRILYCEVNGLPGRIITAEQDSLYLTFDEMMLRPKKLARLLPSNIMEMLLDLLIYPEGPRIRDRISHAELDLIKNCLLIFMPL</sequence>
<feature type="domain" description="DUF4209" evidence="1">
    <location>
        <begin position="122"/>
        <end position="200"/>
    </location>
</feature>
<evidence type="ECO:0000259" key="1">
    <source>
        <dbReference type="Pfam" id="PF13910"/>
    </source>
</evidence>